<keyword evidence="2" id="KW-0472">Membrane</keyword>
<proteinExistence type="predicted"/>
<dbReference type="GeneID" id="93211027"/>
<dbReference type="InterPro" id="IPR013378">
    <property type="entry name" value="InlB-like_B-rpt"/>
</dbReference>
<dbReference type="Pfam" id="PF09479">
    <property type="entry name" value="Flg_new"/>
    <property type="match status" value="1"/>
</dbReference>
<keyword evidence="6" id="KW-1185">Reference proteome</keyword>
<dbReference type="GO" id="GO:0030313">
    <property type="term" value="C:cell envelope"/>
    <property type="evidence" value="ECO:0007669"/>
    <property type="project" value="UniProtKB-SubCell"/>
</dbReference>
<dbReference type="GO" id="GO:0005975">
    <property type="term" value="P:carbohydrate metabolic process"/>
    <property type="evidence" value="ECO:0007669"/>
    <property type="project" value="UniProtKB-ARBA"/>
</dbReference>
<evidence type="ECO:0000259" key="4">
    <source>
        <dbReference type="Pfam" id="PF16403"/>
    </source>
</evidence>
<keyword evidence="3" id="KW-0732">Signal</keyword>
<feature type="chain" id="PRO_5003270963" evidence="3">
    <location>
        <begin position="41"/>
        <end position="760"/>
    </location>
</feature>
<name>F1T3M5_9ACTN</name>
<evidence type="ECO:0000256" key="3">
    <source>
        <dbReference type="SAM" id="SignalP"/>
    </source>
</evidence>
<evidence type="ECO:0000256" key="1">
    <source>
        <dbReference type="ARBA" id="ARBA00004196"/>
    </source>
</evidence>
<dbReference type="Gene3D" id="2.60.40.10">
    <property type="entry name" value="Immunoglobulins"/>
    <property type="match status" value="1"/>
</dbReference>
<sequence length="760" mass="83870">MKTQIKCRNNGQFSRNNVVRALICALGIIPFIASPTMAYAAADPVVESPTVKPNADGVYDFTDDKNVQNPFPNVITPDEVKELQDKSPFADPYPIIDKVFSTPPGKKFSVENGQAFGDTKSIHPSYHSFLGYTGRLGRIDIFVFIPRIDDEHSENGDIGFFPYQSSRELKNPDGSANFDHYKTPNNKIPYKLEINGKLVGSNISDPTKFKVSVRKNQTFFHVVMECDNNDEAVYGYGYINRQSVHNYMRAFGSVALLPESGAQFHFVDDLQYRNAARIKDAGQLSQRSAGEADRFSTKPFTKLDVSDLSDIINVSGVRFGNNKVVSNMYTPLLSYDGDPKKGSVKRPTMEELTSTNIPGYLYYSNDIDTPEGGTFTKDNTEKFGNYDYGIVRDKDDNQVNTKHYYVTYRPIPTQLVVQYKNTENKVEAGKPYAIYAGKNLVNTSLTSSEQLPTAPTKPELQKMITDKNTALLPEAAGYLSQGVTYLAPGTYAVKPTAPAPEGYEWVAESADINTASTEETLRVSAHKDTDPTQKVVTFVPRMITHTVTFMNDGKQYKQVKVQHGKAIDTDLLKDQSMPAEPTKDGYVFKEWNTDSSGKDKSGVFTGKTVVNQDITVHAVYALKAAVLNEAPTLTLRDATITEGDTFDLTSLVVSASDVEDGDITSKVSISDNGGFDNTKAGAYKITFTVTDKDGASTTKQVRVTVQKKPMPPMSAHQHTRTVPQTGDTSVLPEFLALTGTFGIILGSGMSLISQKRRRQH</sequence>
<dbReference type="CDD" id="cd00146">
    <property type="entry name" value="PKD"/>
    <property type="match status" value="1"/>
</dbReference>
<comment type="subcellular location">
    <subcellularLocation>
        <location evidence="1">Cell envelope</location>
    </subcellularLocation>
</comment>
<dbReference type="InterPro" id="IPR013783">
    <property type="entry name" value="Ig-like_fold"/>
</dbReference>
<comment type="caution">
    <text evidence="5">The sequence shown here is derived from an EMBL/GenBank/DDBJ whole genome shotgun (WGS) entry which is preliminary data.</text>
</comment>
<dbReference type="Gene3D" id="2.60.40.4270">
    <property type="entry name" value="Listeria-Bacteroides repeat domain"/>
    <property type="match status" value="1"/>
</dbReference>
<dbReference type="eggNOG" id="ENOG502Z9Z4">
    <property type="taxonomic scope" value="Bacteria"/>
</dbReference>
<dbReference type="InterPro" id="IPR032179">
    <property type="entry name" value="Cry22Aa_Ig-like"/>
</dbReference>
<dbReference type="InterPro" id="IPR042229">
    <property type="entry name" value="Listeria/Bacterioides_rpt_sf"/>
</dbReference>
<accession>F1T3M5</accession>
<evidence type="ECO:0000313" key="5">
    <source>
        <dbReference type="EMBL" id="EGF23319.1"/>
    </source>
</evidence>
<evidence type="ECO:0000313" key="6">
    <source>
        <dbReference type="Proteomes" id="UP000005947"/>
    </source>
</evidence>
<dbReference type="Pfam" id="PF16403">
    <property type="entry name" value="Bact_surface_Ig-like"/>
    <property type="match status" value="1"/>
</dbReference>
<gene>
    <name evidence="5" type="ORF">HMPREF0091_10266</name>
</gene>
<evidence type="ECO:0000256" key="2">
    <source>
        <dbReference type="SAM" id="Phobius"/>
    </source>
</evidence>
<organism evidence="5 6">
    <name type="scientific">Fannyhessea vaginae DSM 15829</name>
    <dbReference type="NCBI Taxonomy" id="525256"/>
    <lineage>
        <taxon>Bacteria</taxon>
        <taxon>Bacillati</taxon>
        <taxon>Actinomycetota</taxon>
        <taxon>Coriobacteriia</taxon>
        <taxon>Coriobacteriales</taxon>
        <taxon>Atopobiaceae</taxon>
        <taxon>Fannyhessea</taxon>
    </lineage>
</organism>
<keyword evidence="2" id="KW-1133">Transmembrane helix</keyword>
<dbReference type="RefSeq" id="WP_006302389.1">
    <property type="nucleotide sequence ID" value="NZ_ACGK02000001.1"/>
</dbReference>
<keyword evidence="2" id="KW-0812">Transmembrane</keyword>
<dbReference type="EMBL" id="ACGK02000001">
    <property type="protein sequence ID" value="EGF23319.1"/>
    <property type="molecule type" value="Genomic_DNA"/>
</dbReference>
<protein>
    <submittedName>
        <fullName evidence="5">Repeat protein</fullName>
    </submittedName>
</protein>
<feature type="transmembrane region" description="Helical" evidence="2">
    <location>
        <begin position="734"/>
        <end position="752"/>
    </location>
</feature>
<dbReference type="AlphaFoldDB" id="F1T3M5"/>
<dbReference type="Proteomes" id="UP000005947">
    <property type="component" value="Unassembled WGS sequence"/>
</dbReference>
<dbReference type="OrthoDB" id="3243321at2"/>
<reference evidence="5 6" key="1">
    <citation type="submission" date="2011-02" db="EMBL/GenBank/DDBJ databases">
        <authorList>
            <person name="Muzny D."/>
            <person name="Qin X."/>
            <person name="Buhay C."/>
            <person name="Dugan-Rocha S."/>
            <person name="Ding Y."/>
            <person name="Chen G."/>
            <person name="Hawes A."/>
            <person name="Holder M."/>
            <person name="Jhangiani S."/>
            <person name="Johnson A."/>
            <person name="Khan Z."/>
            <person name="Li Z."/>
            <person name="Liu W."/>
            <person name="Liu X."/>
            <person name="Perez L."/>
            <person name="Shen H."/>
            <person name="Wang Q."/>
            <person name="Watt J."/>
            <person name="Xi L."/>
            <person name="Xin Y."/>
            <person name="Zhou J."/>
            <person name="Deng J."/>
            <person name="Jiang H."/>
            <person name="Liu Y."/>
            <person name="Qu J."/>
            <person name="Song X.-Z."/>
            <person name="Zhang L."/>
            <person name="Villasana D."/>
            <person name="Johnson A."/>
            <person name="Liu J."/>
            <person name="Liyanage D."/>
            <person name="Lorensuhewa L."/>
            <person name="Robinson T."/>
            <person name="Song A."/>
            <person name="Song B.-B."/>
            <person name="Dinh H."/>
            <person name="Thornton R."/>
            <person name="Coyle M."/>
            <person name="Francisco L."/>
            <person name="Jackson L."/>
            <person name="Javaid M."/>
            <person name="Korchina V."/>
            <person name="Kovar C."/>
            <person name="Mata R."/>
            <person name="Mathew T."/>
            <person name="Ngo R."/>
            <person name="Nguyen L."/>
            <person name="Nguyen N."/>
            <person name="Okwuonu G."/>
            <person name="Ongeri F."/>
            <person name="Pham C."/>
            <person name="Simmons D."/>
            <person name="Wilczek-Boney K."/>
            <person name="Hale W."/>
            <person name="Jakkamsetti A."/>
            <person name="Pham P."/>
            <person name="Ruth R."/>
            <person name="San Lucas F."/>
            <person name="Warren J."/>
            <person name="Zhang J."/>
            <person name="Zhao Z."/>
            <person name="Zhou C."/>
            <person name="Zhu D."/>
            <person name="Lee S."/>
            <person name="Bess C."/>
            <person name="Blankenburg K."/>
            <person name="Forbes L."/>
            <person name="Fu Q."/>
            <person name="Gubbala S."/>
            <person name="Hirani K."/>
            <person name="Jayaseelan J.C."/>
            <person name="Lara F."/>
            <person name="Munidasa M."/>
            <person name="Palculict T."/>
            <person name="Patil S."/>
            <person name="Pu L.-L."/>
            <person name="Saada N."/>
            <person name="Tang L."/>
            <person name="Weissenberger G."/>
            <person name="Zhu Y."/>
            <person name="Hemphill L."/>
            <person name="Shang Y."/>
            <person name="Youmans B."/>
            <person name="Ayvaz T."/>
            <person name="Ross M."/>
            <person name="Santibanez J."/>
            <person name="Aqrawi P."/>
            <person name="Gross S."/>
            <person name="Joshi V."/>
            <person name="Fowler G."/>
            <person name="Nazareth L."/>
            <person name="Reid J."/>
            <person name="Worley K."/>
            <person name="Petrosino J."/>
            <person name="Highlander S."/>
            <person name="Gibbs R."/>
        </authorList>
    </citation>
    <scope>NUCLEOTIDE SEQUENCE [LARGE SCALE GENOMIC DNA]</scope>
    <source>
        <strain evidence="5 6">DSM 15829</strain>
    </source>
</reference>
<feature type="signal peptide" evidence="3">
    <location>
        <begin position="1"/>
        <end position="40"/>
    </location>
</feature>
<feature type="domain" description="Pesticidal crystal protein Cry22Aa Ig-like" evidence="4">
    <location>
        <begin position="637"/>
        <end position="705"/>
    </location>
</feature>